<dbReference type="GO" id="GO:0050832">
    <property type="term" value="P:defense response to fungus"/>
    <property type="evidence" value="ECO:0007669"/>
    <property type="project" value="UniProtKB-KW"/>
</dbReference>
<name>A0ABC9BQS9_9POAL</name>
<feature type="signal peptide" evidence="15">
    <location>
        <begin position="1"/>
        <end position="43"/>
    </location>
</feature>
<keyword evidence="4" id="KW-0945">Host-virus interaction</keyword>
<evidence type="ECO:0000256" key="3">
    <source>
        <dbReference type="ARBA" id="ARBA00022577"/>
    </source>
</evidence>
<dbReference type="PANTHER" id="PTHR32080">
    <property type="entry name" value="ANTIFUNGAL PROTEIN GINKBILOBIN-2-LIKE"/>
    <property type="match status" value="1"/>
</dbReference>
<evidence type="ECO:0000256" key="1">
    <source>
        <dbReference type="ARBA" id="ARBA00004251"/>
    </source>
</evidence>
<dbReference type="Gene3D" id="3.30.430.20">
    <property type="entry name" value="Gnk2 domain, C-X8-C-X2-C motif"/>
    <property type="match status" value="1"/>
</dbReference>
<keyword evidence="12" id="KW-1015">Disulfide bond</keyword>
<comment type="similarity">
    <text evidence="14">Belongs to the cysteine-rich repeat secretory protein family. Plasmodesmata-located proteins (PDLD) subfamily.</text>
</comment>
<evidence type="ECO:0000256" key="15">
    <source>
        <dbReference type="SAM" id="SignalP"/>
    </source>
</evidence>
<keyword evidence="6" id="KW-0430">Lectin</keyword>
<keyword evidence="3" id="KW-0295">Fungicide</keyword>
<dbReference type="InterPro" id="IPR002902">
    <property type="entry name" value="GNK2"/>
</dbReference>
<keyword evidence="8" id="KW-0611">Plant defense</keyword>
<keyword evidence="5 15" id="KW-0732">Signal</keyword>
<evidence type="ECO:0000313" key="18">
    <source>
        <dbReference type="Proteomes" id="UP001497457"/>
    </source>
</evidence>
<dbReference type="GO" id="GO:0005886">
    <property type="term" value="C:plasma membrane"/>
    <property type="evidence" value="ECO:0007669"/>
    <property type="project" value="UniProtKB-SubCell"/>
</dbReference>
<keyword evidence="18" id="KW-1185">Reference proteome</keyword>
<evidence type="ECO:0000256" key="10">
    <source>
        <dbReference type="ARBA" id="ARBA00023022"/>
    </source>
</evidence>
<evidence type="ECO:0000256" key="11">
    <source>
        <dbReference type="ARBA" id="ARBA00023035"/>
    </source>
</evidence>
<feature type="domain" description="Gnk2-homologous" evidence="16">
    <location>
        <begin position="46"/>
        <end position="151"/>
    </location>
</feature>
<evidence type="ECO:0000256" key="14">
    <source>
        <dbReference type="ARBA" id="ARBA00038393"/>
    </source>
</evidence>
<dbReference type="GO" id="GO:0005537">
    <property type="term" value="F:D-mannose binding"/>
    <property type="evidence" value="ECO:0007669"/>
    <property type="project" value="UniProtKB-KW"/>
</dbReference>
<evidence type="ECO:0000256" key="2">
    <source>
        <dbReference type="ARBA" id="ARBA00022529"/>
    </source>
</evidence>
<evidence type="ECO:0000256" key="7">
    <source>
        <dbReference type="ARBA" id="ARBA00022737"/>
    </source>
</evidence>
<dbReference type="GO" id="GO:0042742">
    <property type="term" value="P:defense response to bacterium"/>
    <property type="evidence" value="ECO:0007669"/>
    <property type="project" value="UniProtKB-KW"/>
</dbReference>
<evidence type="ECO:0000256" key="8">
    <source>
        <dbReference type="ARBA" id="ARBA00022821"/>
    </source>
</evidence>
<dbReference type="EMBL" id="OZ075137">
    <property type="protein sequence ID" value="CAL5006152.1"/>
    <property type="molecule type" value="Genomic_DNA"/>
</dbReference>
<dbReference type="InterPro" id="IPR038408">
    <property type="entry name" value="GNK2_sf"/>
</dbReference>
<feature type="chain" id="PRO_5044852528" description="Gnk2-homologous domain-containing protein" evidence="15">
    <location>
        <begin position="44"/>
        <end position="153"/>
    </location>
</feature>
<dbReference type="GO" id="GO:0031640">
    <property type="term" value="P:killing of cells of another organism"/>
    <property type="evidence" value="ECO:0007669"/>
    <property type="project" value="UniProtKB-KW"/>
</dbReference>
<evidence type="ECO:0000256" key="5">
    <source>
        <dbReference type="ARBA" id="ARBA00022729"/>
    </source>
</evidence>
<dbReference type="PANTHER" id="PTHR32080:SF54">
    <property type="entry name" value="GNK2-HOMOLOGOUS DOMAIN-CONTAINING PROTEIN"/>
    <property type="match status" value="1"/>
</dbReference>
<keyword evidence="11" id="KW-0465">Mannose-binding</keyword>
<sequence>MLRTCTGIDRPSTMAMASSARAPPLFLPSIMLLSLLLLASSHAATTPPNTVVCNDNTFAGAGAFAVSLAQLLKDLVSATPWAAGHDLYQSLPSEAPIVFGHAACRPGLKGEDCKSCLGYAMTQMVQMCPNGIGGRAAKADDCSIRYENYAFTD</sequence>
<keyword evidence="2" id="KW-0929">Antimicrobial</keyword>
<evidence type="ECO:0000256" key="13">
    <source>
        <dbReference type="ARBA" id="ARBA00024184"/>
    </source>
</evidence>
<dbReference type="CDD" id="cd23509">
    <property type="entry name" value="Gnk2-like"/>
    <property type="match status" value="1"/>
</dbReference>
<reference evidence="17" key="1">
    <citation type="submission" date="2024-10" db="EMBL/GenBank/DDBJ databases">
        <authorList>
            <person name="Ryan C."/>
        </authorList>
    </citation>
    <scope>NUCLEOTIDE SEQUENCE [LARGE SCALE GENOMIC DNA]</scope>
</reference>
<evidence type="ECO:0000259" key="16">
    <source>
        <dbReference type="PROSITE" id="PS51473"/>
    </source>
</evidence>
<evidence type="ECO:0000256" key="9">
    <source>
        <dbReference type="ARBA" id="ARBA00022949"/>
    </source>
</evidence>
<proteinExistence type="inferred from homology"/>
<comment type="subcellular location">
    <subcellularLocation>
        <location evidence="13">Cell junction</location>
        <location evidence="13">Plasmodesma</location>
    </subcellularLocation>
    <subcellularLocation>
        <location evidence="1">Cell membrane</location>
        <topology evidence="1">Single-pass type I membrane protein</topology>
    </subcellularLocation>
</comment>
<gene>
    <name evidence="17" type="ORF">URODEC1_LOCUS67897</name>
</gene>
<keyword evidence="7" id="KW-0677">Repeat</keyword>
<protein>
    <recommendedName>
        <fullName evidence="16">Gnk2-homologous domain-containing protein</fullName>
    </recommendedName>
</protein>
<evidence type="ECO:0000256" key="12">
    <source>
        <dbReference type="ARBA" id="ARBA00023157"/>
    </source>
</evidence>
<evidence type="ECO:0000256" key="6">
    <source>
        <dbReference type="ARBA" id="ARBA00022734"/>
    </source>
</evidence>
<accession>A0ABC9BQS9</accession>
<dbReference type="Proteomes" id="UP001497457">
    <property type="component" value="Chromosome 27b"/>
</dbReference>
<keyword evidence="9" id="KW-0965">Cell junction</keyword>
<keyword evidence="10" id="KW-0044">Antibiotic</keyword>
<evidence type="ECO:0000256" key="4">
    <source>
        <dbReference type="ARBA" id="ARBA00022581"/>
    </source>
</evidence>
<dbReference type="InterPro" id="IPR051378">
    <property type="entry name" value="Cell2Cell_Antifungal"/>
</dbReference>
<dbReference type="Pfam" id="PF01657">
    <property type="entry name" value="Stress-antifung"/>
    <property type="match status" value="1"/>
</dbReference>
<dbReference type="PROSITE" id="PS51473">
    <property type="entry name" value="GNK2"/>
    <property type="match status" value="1"/>
</dbReference>
<organism evidence="17 18">
    <name type="scientific">Urochloa decumbens</name>
    <dbReference type="NCBI Taxonomy" id="240449"/>
    <lineage>
        <taxon>Eukaryota</taxon>
        <taxon>Viridiplantae</taxon>
        <taxon>Streptophyta</taxon>
        <taxon>Embryophyta</taxon>
        <taxon>Tracheophyta</taxon>
        <taxon>Spermatophyta</taxon>
        <taxon>Magnoliopsida</taxon>
        <taxon>Liliopsida</taxon>
        <taxon>Poales</taxon>
        <taxon>Poaceae</taxon>
        <taxon>PACMAD clade</taxon>
        <taxon>Panicoideae</taxon>
        <taxon>Panicodae</taxon>
        <taxon>Paniceae</taxon>
        <taxon>Melinidinae</taxon>
        <taxon>Urochloa</taxon>
    </lineage>
</organism>
<dbReference type="AlphaFoldDB" id="A0ABC9BQS9"/>
<dbReference type="GO" id="GO:0009506">
    <property type="term" value="C:plasmodesma"/>
    <property type="evidence" value="ECO:0007669"/>
    <property type="project" value="UniProtKB-SubCell"/>
</dbReference>
<evidence type="ECO:0000313" key="17">
    <source>
        <dbReference type="EMBL" id="CAL5006152.1"/>
    </source>
</evidence>